<dbReference type="SUPFAM" id="SSF46785">
    <property type="entry name" value="Winged helix' DNA-binding domain"/>
    <property type="match status" value="1"/>
</dbReference>
<dbReference type="Gene3D" id="3.30.450.40">
    <property type="match status" value="1"/>
</dbReference>
<keyword evidence="7" id="KW-1185">Reference proteome</keyword>
<dbReference type="Gene3D" id="1.10.10.10">
    <property type="entry name" value="Winged helix-like DNA-binding domain superfamily/Winged helix DNA-binding domain"/>
    <property type="match status" value="1"/>
</dbReference>
<dbReference type="InterPro" id="IPR036388">
    <property type="entry name" value="WH-like_DNA-bd_sf"/>
</dbReference>
<dbReference type="InterPro" id="IPR005471">
    <property type="entry name" value="Tscrpt_reg_IclR_N"/>
</dbReference>
<dbReference type="PROSITE" id="PS51077">
    <property type="entry name" value="HTH_ICLR"/>
    <property type="match status" value="1"/>
</dbReference>
<keyword evidence="2" id="KW-0238">DNA-binding</keyword>
<dbReference type="InterPro" id="IPR036390">
    <property type="entry name" value="WH_DNA-bd_sf"/>
</dbReference>
<dbReference type="InterPro" id="IPR050707">
    <property type="entry name" value="HTH_MetabolicPath_Reg"/>
</dbReference>
<dbReference type="Pfam" id="PF09339">
    <property type="entry name" value="HTH_IclR"/>
    <property type="match status" value="1"/>
</dbReference>
<dbReference type="SUPFAM" id="SSF55781">
    <property type="entry name" value="GAF domain-like"/>
    <property type="match status" value="1"/>
</dbReference>
<name>A0ABR6UMY2_9PSED</name>
<evidence type="ECO:0000313" key="6">
    <source>
        <dbReference type="EMBL" id="MBC3345980.1"/>
    </source>
</evidence>
<sequence length="278" mass="30326">MTTKQLYALAEASNGATLAGIPGQGKSTPNRSLERGLDLLRAFRPGSEYLTNGDLSERTGLSKSTVSRLTQTLVRAGFLDYDPVSGAYRLASSLLSLAHTLYHGSSLVRVAEPLMRQVARQLQVNVGLAAADGDEMVYIESIRLGARKSPRTVGTGQRLPIDLTALGRAYLSVQDEVRRGALLEHFRARRCASRWAELSREIDDAIQSVMCHGYCAASWQPQVVSIAAPLNLPTYRTHALNISLSTNESIDKVIARYSGPLLELTETIRSQLSDQNDV</sequence>
<dbReference type="PROSITE" id="PS51078">
    <property type="entry name" value="ICLR_ED"/>
    <property type="match status" value="1"/>
</dbReference>
<protein>
    <submittedName>
        <fullName evidence="6">IclR family transcriptional regulator</fullName>
    </submittedName>
</protein>
<evidence type="ECO:0000313" key="7">
    <source>
        <dbReference type="Proteomes" id="UP000617171"/>
    </source>
</evidence>
<accession>A0ABR6UMY2</accession>
<reference evidence="6 7" key="1">
    <citation type="journal article" date="2020" name="Microorganisms">
        <title>Reliable Identification of Environmental Pseudomonas Isolates Using the rpoD Gene.</title>
        <authorList>
            <consortium name="The Broad Institute Genome Sequencing Platform"/>
            <person name="Girard L."/>
            <person name="Lood C."/>
            <person name="Rokni-Zadeh H."/>
            <person name="van Noort V."/>
            <person name="Lavigne R."/>
            <person name="De Mot R."/>
        </authorList>
    </citation>
    <scope>NUCLEOTIDE SEQUENCE [LARGE SCALE GENOMIC DNA]</scope>
    <source>
        <strain evidence="6 7">SWRI196</strain>
    </source>
</reference>
<dbReference type="EMBL" id="JABWQV010000013">
    <property type="protein sequence ID" value="MBC3345980.1"/>
    <property type="molecule type" value="Genomic_DNA"/>
</dbReference>
<dbReference type="PANTHER" id="PTHR30136:SF33">
    <property type="entry name" value="TRANSCRIPTIONAL REGULATORY PROTEIN"/>
    <property type="match status" value="1"/>
</dbReference>
<feature type="domain" description="HTH iclR-type" evidence="4">
    <location>
        <begin position="30"/>
        <end position="92"/>
    </location>
</feature>
<feature type="domain" description="IclR-ED" evidence="5">
    <location>
        <begin position="93"/>
        <end position="274"/>
    </location>
</feature>
<evidence type="ECO:0000259" key="4">
    <source>
        <dbReference type="PROSITE" id="PS51077"/>
    </source>
</evidence>
<keyword evidence="1" id="KW-0805">Transcription regulation</keyword>
<evidence type="ECO:0000256" key="1">
    <source>
        <dbReference type="ARBA" id="ARBA00023015"/>
    </source>
</evidence>
<comment type="caution">
    <text evidence="6">The sequence shown here is derived from an EMBL/GenBank/DDBJ whole genome shotgun (WGS) entry which is preliminary data.</text>
</comment>
<dbReference type="Proteomes" id="UP000617171">
    <property type="component" value="Unassembled WGS sequence"/>
</dbReference>
<gene>
    <name evidence="6" type="ORF">HU811_04960</name>
</gene>
<dbReference type="PANTHER" id="PTHR30136">
    <property type="entry name" value="HELIX-TURN-HELIX TRANSCRIPTIONAL REGULATOR, ICLR FAMILY"/>
    <property type="match status" value="1"/>
</dbReference>
<dbReference type="SMART" id="SM00346">
    <property type="entry name" value="HTH_ICLR"/>
    <property type="match status" value="1"/>
</dbReference>
<dbReference type="InterPro" id="IPR029016">
    <property type="entry name" value="GAF-like_dom_sf"/>
</dbReference>
<dbReference type="InterPro" id="IPR014757">
    <property type="entry name" value="Tscrpt_reg_IclR_C"/>
</dbReference>
<organism evidence="6 7">
    <name type="scientific">Pseudomonas tehranensis</name>
    <dbReference type="NCBI Taxonomy" id="2745502"/>
    <lineage>
        <taxon>Bacteria</taxon>
        <taxon>Pseudomonadati</taxon>
        <taxon>Pseudomonadota</taxon>
        <taxon>Gammaproteobacteria</taxon>
        <taxon>Pseudomonadales</taxon>
        <taxon>Pseudomonadaceae</taxon>
        <taxon>Pseudomonas</taxon>
    </lineage>
</organism>
<evidence type="ECO:0000259" key="5">
    <source>
        <dbReference type="PROSITE" id="PS51078"/>
    </source>
</evidence>
<dbReference type="Pfam" id="PF01614">
    <property type="entry name" value="IclR_C"/>
    <property type="match status" value="1"/>
</dbReference>
<evidence type="ECO:0000256" key="3">
    <source>
        <dbReference type="ARBA" id="ARBA00023163"/>
    </source>
</evidence>
<evidence type="ECO:0000256" key="2">
    <source>
        <dbReference type="ARBA" id="ARBA00023125"/>
    </source>
</evidence>
<keyword evidence="3" id="KW-0804">Transcription</keyword>
<proteinExistence type="predicted"/>